<keyword evidence="2" id="KW-0812">Transmembrane</keyword>
<dbReference type="Proteomes" id="UP000298030">
    <property type="component" value="Unassembled WGS sequence"/>
</dbReference>
<name>A0A4Y7TLT4_COPMI</name>
<proteinExistence type="predicted"/>
<evidence type="ECO:0000256" key="1">
    <source>
        <dbReference type="SAM" id="MobiDB-lite"/>
    </source>
</evidence>
<accession>A0A4Y7TLT4</accession>
<protein>
    <submittedName>
        <fullName evidence="4">Uncharacterized protein</fullName>
    </submittedName>
</protein>
<organism evidence="4 5">
    <name type="scientific">Coprinellus micaceus</name>
    <name type="common">Glistening ink-cap mushroom</name>
    <name type="synonym">Coprinus micaceus</name>
    <dbReference type="NCBI Taxonomy" id="71717"/>
    <lineage>
        <taxon>Eukaryota</taxon>
        <taxon>Fungi</taxon>
        <taxon>Dikarya</taxon>
        <taxon>Basidiomycota</taxon>
        <taxon>Agaricomycotina</taxon>
        <taxon>Agaricomycetes</taxon>
        <taxon>Agaricomycetidae</taxon>
        <taxon>Agaricales</taxon>
        <taxon>Agaricineae</taxon>
        <taxon>Psathyrellaceae</taxon>
        <taxon>Coprinellus</taxon>
    </lineage>
</organism>
<gene>
    <name evidence="4" type="ORF">FA13DRAFT_1788738</name>
</gene>
<evidence type="ECO:0000313" key="5">
    <source>
        <dbReference type="Proteomes" id="UP000298030"/>
    </source>
</evidence>
<dbReference type="STRING" id="71717.A0A4Y7TLT4"/>
<dbReference type="AlphaFoldDB" id="A0A4Y7TLT4"/>
<sequence>MHARYFAALLVASAASVFASPAAIEHREPQGVIDDITSAAGNIGDAITSAGGAAGSVITSVGGGVATDITSLGGQFTSAAGEVFSTVTSFGGKAYTVVTSEGGAANHSRGRRDSELSPPPWDRASSTQLQISSALLLGSASIVGSVLLGAFITV</sequence>
<dbReference type="OrthoDB" id="4095724at2759"/>
<reference evidence="4 5" key="1">
    <citation type="journal article" date="2019" name="Nat. Ecol. Evol.">
        <title>Megaphylogeny resolves global patterns of mushroom evolution.</title>
        <authorList>
            <person name="Varga T."/>
            <person name="Krizsan K."/>
            <person name="Foldi C."/>
            <person name="Dima B."/>
            <person name="Sanchez-Garcia M."/>
            <person name="Sanchez-Ramirez S."/>
            <person name="Szollosi G.J."/>
            <person name="Szarkandi J.G."/>
            <person name="Papp V."/>
            <person name="Albert L."/>
            <person name="Andreopoulos W."/>
            <person name="Angelini C."/>
            <person name="Antonin V."/>
            <person name="Barry K.W."/>
            <person name="Bougher N.L."/>
            <person name="Buchanan P."/>
            <person name="Buyck B."/>
            <person name="Bense V."/>
            <person name="Catcheside P."/>
            <person name="Chovatia M."/>
            <person name="Cooper J."/>
            <person name="Damon W."/>
            <person name="Desjardin D."/>
            <person name="Finy P."/>
            <person name="Geml J."/>
            <person name="Haridas S."/>
            <person name="Hughes K."/>
            <person name="Justo A."/>
            <person name="Karasinski D."/>
            <person name="Kautmanova I."/>
            <person name="Kiss B."/>
            <person name="Kocsube S."/>
            <person name="Kotiranta H."/>
            <person name="LaButti K.M."/>
            <person name="Lechner B.E."/>
            <person name="Liimatainen K."/>
            <person name="Lipzen A."/>
            <person name="Lukacs Z."/>
            <person name="Mihaltcheva S."/>
            <person name="Morgado L.N."/>
            <person name="Niskanen T."/>
            <person name="Noordeloos M.E."/>
            <person name="Ohm R.A."/>
            <person name="Ortiz-Santana B."/>
            <person name="Ovrebo C."/>
            <person name="Racz N."/>
            <person name="Riley R."/>
            <person name="Savchenko A."/>
            <person name="Shiryaev A."/>
            <person name="Soop K."/>
            <person name="Spirin V."/>
            <person name="Szebenyi C."/>
            <person name="Tomsovsky M."/>
            <person name="Tulloss R.E."/>
            <person name="Uehling J."/>
            <person name="Grigoriev I.V."/>
            <person name="Vagvolgyi C."/>
            <person name="Papp T."/>
            <person name="Martin F.M."/>
            <person name="Miettinen O."/>
            <person name="Hibbett D.S."/>
            <person name="Nagy L.G."/>
        </authorList>
    </citation>
    <scope>NUCLEOTIDE SEQUENCE [LARGE SCALE GENOMIC DNA]</scope>
    <source>
        <strain evidence="4 5">FP101781</strain>
    </source>
</reference>
<evidence type="ECO:0000313" key="4">
    <source>
        <dbReference type="EMBL" id="TEB35155.1"/>
    </source>
</evidence>
<feature type="chain" id="PRO_5021359872" evidence="3">
    <location>
        <begin position="20"/>
        <end position="154"/>
    </location>
</feature>
<evidence type="ECO:0000256" key="2">
    <source>
        <dbReference type="SAM" id="Phobius"/>
    </source>
</evidence>
<feature type="signal peptide" evidence="3">
    <location>
        <begin position="1"/>
        <end position="19"/>
    </location>
</feature>
<keyword evidence="3" id="KW-0732">Signal</keyword>
<keyword evidence="2" id="KW-1133">Transmembrane helix</keyword>
<feature type="region of interest" description="Disordered" evidence="1">
    <location>
        <begin position="101"/>
        <end position="124"/>
    </location>
</feature>
<keyword evidence="5" id="KW-1185">Reference proteome</keyword>
<feature type="transmembrane region" description="Helical" evidence="2">
    <location>
        <begin position="134"/>
        <end position="153"/>
    </location>
</feature>
<comment type="caution">
    <text evidence="4">The sequence shown here is derived from an EMBL/GenBank/DDBJ whole genome shotgun (WGS) entry which is preliminary data.</text>
</comment>
<keyword evidence="2" id="KW-0472">Membrane</keyword>
<evidence type="ECO:0000256" key="3">
    <source>
        <dbReference type="SAM" id="SignalP"/>
    </source>
</evidence>
<dbReference type="EMBL" id="QPFP01000008">
    <property type="protein sequence ID" value="TEB35155.1"/>
    <property type="molecule type" value="Genomic_DNA"/>
</dbReference>